<dbReference type="GeneID" id="42439273"/>
<keyword evidence="2" id="KW-0496">Mitochondrion</keyword>
<dbReference type="EMBL" id="MN481990">
    <property type="protein sequence ID" value="QGI24993.1"/>
    <property type="molecule type" value="Genomic_DNA"/>
</dbReference>
<accession>A0A5Q2ZZX0</accession>
<evidence type="ECO:0000256" key="1">
    <source>
        <dbReference type="SAM" id="Coils"/>
    </source>
</evidence>
<dbReference type="AlphaFoldDB" id="A0A5Q2ZZX0"/>
<reference evidence="2" key="2">
    <citation type="submission" date="2019-11" db="EMBL/GenBank/DDBJ databases">
        <title>Complete Mitochondrial Genome of Eriobotrya japonica (Thunb.) Lindl.</title>
        <authorList>
            <person name="Xx X."/>
        </authorList>
    </citation>
    <scope>NUCLEOTIDE SEQUENCE</scope>
</reference>
<gene>
    <name evidence="2" type="primary">ORF230</name>
</gene>
<geneLocation type="mitochondrion" evidence="2"/>
<name>A0A5Q2ZZX0_9ROSA</name>
<organism evidence="2">
    <name type="scientific">Eriobotrya japonica</name>
    <dbReference type="NCBI Taxonomy" id="32224"/>
    <lineage>
        <taxon>Eukaryota</taxon>
        <taxon>Viridiplantae</taxon>
        <taxon>Streptophyta</taxon>
        <taxon>Embryophyta</taxon>
        <taxon>Tracheophyta</taxon>
        <taxon>Spermatophyta</taxon>
        <taxon>Magnoliopsida</taxon>
        <taxon>eudicotyledons</taxon>
        <taxon>Gunneridae</taxon>
        <taxon>Pentapetalae</taxon>
        <taxon>rosids</taxon>
        <taxon>fabids</taxon>
        <taxon>Rosales</taxon>
        <taxon>Rosaceae</taxon>
        <taxon>Amygdaloideae</taxon>
        <taxon>Maleae</taxon>
        <taxon>Eriobotrya</taxon>
    </lineage>
</organism>
<protein>
    <submittedName>
        <fullName evidence="2">Uncharacterized protein</fullName>
    </submittedName>
</protein>
<keyword evidence="1" id="KW-0175">Coiled coil</keyword>
<reference evidence="2" key="1">
    <citation type="submission" date="2019-09" db="EMBL/GenBank/DDBJ databases">
        <authorList>
            <person name="Yang J."/>
        </authorList>
    </citation>
    <scope>NUCLEOTIDE SEQUENCE</scope>
</reference>
<proteinExistence type="predicted"/>
<evidence type="ECO:0000313" key="2">
    <source>
        <dbReference type="EMBL" id="QGI24993.1"/>
    </source>
</evidence>
<sequence length="230" mass="26738">MPHAFLGWTSPTGDFRLPELGEQEQVSLLFLLITGDPFSLFTFFFSGFLPFIGTFKILPTERELLDFYLNLPYQDPECVNTTLLSSPPAEQDSAFQSFMRLEFSVSTPEMVISLFKTIFFGREDPLLFIPAEDLDLLLRVALESVEFDQKALSEIFKSLCKDRHESPSYSSVMESKADAFSQLLEQHRNDQLAKRRRNQEHAEVHRLQERIRELQKGRESLLRQIERLPR</sequence>
<feature type="coiled-coil region" evidence="1">
    <location>
        <begin position="197"/>
        <end position="224"/>
    </location>
</feature>
<dbReference type="RefSeq" id="YP_009711308.1">
    <property type="nucleotide sequence ID" value="NC_045228.1"/>
</dbReference>